<evidence type="ECO:0000256" key="7">
    <source>
        <dbReference type="ARBA" id="ARBA00023140"/>
    </source>
</evidence>
<accession>A0A1Y1MPQ8</accession>
<dbReference type="AlphaFoldDB" id="A0A1Y1MPQ8"/>
<reference evidence="11" key="1">
    <citation type="journal article" date="2016" name="Sci. Rep.">
        <title>Molecular characterization of firefly nuptial gifts: a multi-omics approach sheds light on postcopulatory sexual selection.</title>
        <authorList>
            <person name="Al-Wathiqui N."/>
            <person name="Fallon T.R."/>
            <person name="South A."/>
            <person name="Weng J.K."/>
            <person name="Lewis S.M."/>
        </authorList>
    </citation>
    <scope>NUCLEOTIDE SEQUENCE</scope>
</reference>
<feature type="domain" description="Peroxisomal multifunctional enzyme type 2-like N-terminal" evidence="10">
    <location>
        <begin position="229"/>
        <end position="359"/>
    </location>
</feature>
<dbReference type="InterPro" id="IPR002539">
    <property type="entry name" value="MaoC-like_dom"/>
</dbReference>
<organism evidence="11">
    <name type="scientific">Photinus pyralis</name>
    <name type="common">Common eastern firefly</name>
    <name type="synonym">Lampyris pyralis</name>
    <dbReference type="NCBI Taxonomy" id="7054"/>
    <lineage>
        <taxon>Eukaryota</taxon>
        <taxon>Metazoa</taxon>
        <taxon>Ecdysozoa</taxon>
        <taxon>Arthropoda</taxon>
        <taxon>Hexapoda</taxon>
        <taxon>Insecta</taxon>
        <taxon>Pterygota</taxon>
        <taxon>Neoptera</taxon>
        <taxon>Endopterygota</taxon>
        <taxon>Coleoptera</taxon>
        <taxon>Polyphaga</taxon>
        <taxon>Elateriformia</taxon>
        <taxon>Elateroidea</taxon>
        <taxon>Lampyridae</taxon>
        <taxon>Lampyrinae</taxon>
        <taxon>Photinus</taxon>
    </lineage>
</organism>
<keyword evidence="4" id="KW-0276">Fatty acid metabolism</keyword>
<dbReference type="Pfam" id="PF00106">
    <property type="entry name" value="adh_short"/>
    <property type="match status" value="1"/>
</dbReference>
<dbReference type="UniPathway" id="UPA00659"/>
<evidence type="ECO:0000256" key="1">
    <source>
        <dbReference type="ARBA" id="ARBA00004275"/>
    </source>
</evidence>
<dbReference type="InterPro" id="IPR051687">
    <property type="entry name" value="Peroxisomal_Beta-Oxidation"/>
</dbReference>
<proteinExistence type="inferred from homology"/>
<dbReference type="GO" id="GO:0005777">
    <property type="term" value="C:peroxisome"/>
    <property type="evidence" value="ECO:0007669"/>
    <property type="project" value="UniProtKB-SubCell"/>
</dbReference>
<evidence type="ECO:0000256" key="2">
    <source>
        <dbReference type="ARBA" id="ARBA00005005"/>
    </source>
</evidence>
<evidence type="ECO:0000256" key="4">
    <source>
        <dbReference type="ARBA" id="ARBA00022832"/>
    </source>
</evidence>
<dbReference type="Gene3D" id="3.10.129.10">
    <property type="entry name" value="Hotdog Thioesterase"/>
    <property type="match status" value="1"/>
</dbReference>
<dbReference type="InterPro" id="IPR002347">
    <property type="entry name" value="SDR_fam"/>
</dbReference>
<dbReference type="GO" id="GO:0016491">
    <property type="term" value="F:oxidoreductase activity"/>
    <property type="evidence" value="ECO:0007669"/>
    <property type="project" value="UniProtKB-KW"/>
</dbReference>
<dbReference type="SUPFAM" id="SSF54637">
    <property type="entry name" value="Thioesterase/thiol ester dehydrase-isomerase"/>
    <property type="match status" value="2"/>
</dbReference>
<keyword evidence="8" id="KW-0456">Lyase</keyword>
<dbReference type="Pfam" id="PF22622">
    <property type="entry name" value="MFE-2_hydrat-2_N"/>
    <property type="match status" value="1"/>
</dbReference>
<comment type="similarity">
    <text evidence="3">Belongs to the short-chain dehydrogenases/reductases (SDR) family.</text>
</comment>
<dbReference type="GO" id="GO:0018812">
    <property type="term" value="F:3-hydroxyacyl-CoA dehydratase activity"/>
    <property type="evidence" value="ECO:0007669"/>
    <property type="project" value="UniProtKB-ARBA"/>
</dbReference>
<evidence type="ECO:0000256" key="5">
    <source>
        <dbReference type="ARBA" id="ARBA00023002"/>
    </source>
</evidence>
<dbReference type="PRINTS" id="PR00081">
    <property type="entry name" value="GDHRDH"/>
</dbReference>
<comment type="pathway">
    <text evidence="2">Lipid metabolism; fatty acid beta-oxidation.</text>
</comment>
<dbReference type="PANTHER" id="PTHR45024">
    <property type="entry name" value="DEHYDROGENASES, SHORT CHAIN"/>
    <property type="match status" value="1"/>
</dbReference>
<evidence type="ECO:0000313" key="11">
    <source>
        <dbReference type="EMBL" id="JAV87642.1"/>
    </source>
</evidence>
<evidence type="ECO:0000256" key="6">
    <source>
        <dbReference type="ARBA" id="ARBA00023098"/>
    </source>
</evidence>
<dbReference type="Pfam" id="PF01575">
    <property type="entry name" value="MaoC_dehydratas"/>
    <property type="match status" value="1"/>
</dbReference>
<keyword evidence="5" id="KW-0560">Oxidoreductase</keyword>
<dbReference type="PANTHER" id="PTHR45024:SF2">
    <property type="entry name" value="SCP2 DOMAIN-CONTAINING PROTEIN"/>
    <property type="match status" value="1"/>
</dbReference>
<protein>
    <submittedName>
        <fullName evidence="11">Uncharacterized protein</fullName>
    </submittedName>
</protein>
<comment type="subcellular location">
    <subcellularLocation>
        <location evidence="1">Peroxisome</location>
    </subcellularLocation>
</comment>
<keyword evidence="6" id="KW-0443">Lipid metabolism</keyword>
<name>A0A1Y1MPQ8_PHOPY</name>
<dbReference type="Gene3D" id="3.40.50.720">
    <property type="entry name" value="NAD(P)-binding Rossmann-like Domain"/>
    <property type="match status" value="1"/>
</dbReference>
<evidence type="ECO:0000259" key="10">
    <source>
        <dbReference type="Pfam" id="PF22622"/>
    </source>
</evidence>
<dbReference type="CDD" id="cd03448">
    <property type="entry name" value="HDE_HSD"/>
    <property type="match status" value="1"/>
</dbReference>
<dbReference type="InterPro" id="IPR029069">
    <property type="entry name" value="HotDog_dom_sf"/>
</dbReference>
<evidence type="ECO:0000256" key="8">
    <source>
        <dbReference type="ARBA" id="ARBA00023239"/>
    </source>
</evidence>
<dbReference type="SUPFAM" id="SSF51735">
    <property type="entry name" value="NAD(P)-binding Rossmann-fold domains"/>
    <property type="match status" value="1"/>
</dbReference>
<dbReference type="EMBL" id="GEZM01025022">
    <property type="protein sequence ID" value="JAV87642.1"/>
    <property type="molecule type" value="Transcribed_RNA"/>
</dbReference>
<keyword evidence="7" id="KW-0576">Peroxisome</keyword>
<evidence type="ECO:0000256" key="3">
    <source>
        <dbReference type="ARBA" id="ARBA00006484"/>
    </source>
</evidence>
<feature type="domain" description="MaoC-like" evidence="9">
    <location>
        <begin position="379"/>
        <end position="489"/>
    </location>
</feature>
<dbReference type="GO" id="GO:0006635">
    <property type="term" value="P:fatty acid beta-oxidation"/>
    <property type="evidence" value="ECO:0007669"/>
    <property type="project" value="UniProtKB-UniPathway"/>
</dbReference>
<dbReference type="InterPro" id="IPR036291">
    <property type="entry name" value="NAD(P)-bd_dom_sf"/>
</dbReference>
<dbReference type="InterPro" id="IPR054357">
    <property type="entry name" value="MFE-2_N"/>
</dbReference>
<sequence length="526" mass="57854">MSKIRFDGSVAVITGTNAGFGQPYALLFASRCSKVVINDMDDDLHGPSTGYKAADVVDKEIKEAGCTTVANYVSVSEVAKIIKTALDTYGRIDILVNNAGILRDRSFVDLSEDNWDVIQIGHLKGSFKMPQSAFRVMKKQGYGRVTITSSGSSLSGSFATNRLTQDILPEELYQDLKSELNVPVNYLCHENCQENAAIVESSGCCTGKLQICRSKCEEKPTPCRQTDIFTFSSKDLVLYALGVGASLQNEEDRNLLYENHHNFRAIPSFYILPGNQATIPFLLTQTINGTKLSFENSLHGEQYLEIYESLPEAGTLLSIPKKVEVLDKGSGALVVVESNCYNEQDAIIMRNQYVLFAVGAGNFGGPRTSKHIVPCLPKPARKPDLSLTYKTTIDQAALYRLSGDFNPIHIDPNFSTLVGYDKPILHGLCTLGISVRLIMGAFASNDPELFRAVKARFAGVVEPGQTLIVHMWRSGNLIHFETVVVENNTAAIIGGDRISDLRRFLDFTYLICSFNSLLLSVSLLTR</sequence>
<evidence type="ECO:0000259" key="9">
    <source>
        <dbReference type="Pfam" id="PF01575"/>
    </source>
</evidence>